<evidence type="ECO:0000256" key="1">
    <source>
        <dbReference type="SAM" id="MobiDB-lite"/>
    </source>
</evidence>
<evidence type="ECO:0000313" key="3">
    <source>
        <dbReference type="Proteomes" id="UP000018320"/>
    </source>
</evidence>
<dbReference type="AlphaFoldDB" id="V6TIR0"/>
<dbReference type="VEuPathDB" id="GiardiaDB:DHA2_150643"/>
<gene>
    <name evidence="2" type="ORF">DHA2_150643</name>
</gene>
<feature type="compositionally biased region" description="Polar residues" evidence="1">
    <location>
        <begin position="12"/>
        <end position="22"/>
    </location>
</feature>
<accession>V6TIR0</accession>
<organism evidence="2 3">
    <name type="scientific">Giardia intestinalis</name>
    <name type="common">Giardia lamblia</name>
    <dbReference type="NCBI Taxonomy" id="5741"/>
    <lineage>
        <taxon>Eukaryota</taxon>
        <taxon>Metamonada</taxon>
        <taxon>Diplomonadida</taxon>
        <taxon>Hexamitidae</taxon>
        <taxon>Giardiinae</taxon>
        <taxon>Giardia</taxon>
    </lineage>
</organism>
<feature type="region of interest" description="Disordered" evidence="1">
    <location>
        <begin position="1"/>
        <end position="35"/>
    </location>
</feature>
<reference evidence="3" key="1">
    <citation type="submission" date="2012-02" db="EMBL/GenBank/DDBJ databases">
        <title>Genome sequencing of Giardia lamblia Genotypes A2 and B isolates (DH and GS) and comparative analysis with the genomes of Genotypes A1 and E (WB and Pig).</title>
        <authorList>
            <person name="Adam R."/>
            <person name="Dahlstrom E."/>
            <person name="Martens C."/>
            <person name="Bruno D."/>
            <person name="Barbian K."/>
            <person name="Porcella S.F."/>
            <person name="Nash T."/>
        </authorList>
    </citation>
    <scope>NUCLEOTIDE SEQUENCE</scope>
    <source>
        <strain evidence="3">DH</strain>
    </source>
</reference>
<evidence type="ECO:0000313" key="2">
    <source>
        <dbReference type="EMBL" id="ESU38559.1"/>
    </source>
</evidence>
<name>V6TIR0_GIAIN</name>
<reference evidence="2 3" key="2">
    <citation type="journal article" date="2013" name="Genome Biol. Evol.">
        <title>Genome sequencing of Giardia lamblia genotypes A2 and B isolates (DH and GS) and comparative analysis with the genomes of genotypes A1 and E (WB and Pig).</title>
        <authorList>
            <person name="Adam R.D."/>
            <person name="Dahlstrom E.W."/>
            <person name="Martens C.A."/>
            <person name="Bruno D.P."/>
            <person name="Barbian K.D."/>
            <person name="Ricklefs S.M."/>
            <person name="Hernandez M.M."/>
            <person name="Narla N.P."/>
            <person name="Patel R.B."/>
            <person name="Porcella S.F."/>
            <person name="Nash T.E."/>
        </authorList>
    </citation>
    <scope>NUCLEOTIDE SEQUENCE [LARGE SCALE GENOMIC DNA]</scope>
    <source>
        <strain evidence="2 3">DH</strain>
    </source>
</reference>
<dbReference type="Proteomes" id="UP000018320">
    <property type="component" value="Unassembled WGS sequence"/>
</dbReference>
<protein>
    <submittedName>
        <fullName evidence="2">Uncharacterized protein</fullName>
    </submittedName>
</protein>
<dbReference type="EMBL" id="AHGT01000011">
    <property type="protein sequence ID" value="ESU38559.1"/>
    <property type="molecule type" value="Genomic_DNA"/>
</dbReference>
<comment type="caution">
    <text evidence="2">The sequence shown here is derived from an EMBL/GenBank/DDBJ whole genome shotgun (WGS) entry which is preliminary data.</text>
</comment>
<proteinExistence type="predicted"/>
<sequence length="106" mass="11660">MRAATTLRCRQDQSASVSQALQGSHLLPRDSHGSRVGPSWPAWRVISAITGFGPRLPWELLRPARKEASCPSVLLYLSVLTVEPCCFARSVASVTTLSRHCHRHGQ</sequence>